<gene>
    <name evidence="1" type="ORF">S01H1_70920</name>
</gene>
<comment type="caution">
    <text evidence="1">The sequence shown here is derived from an EMBL/GenBank/DDBJ whole genome shotgun (WGS) entry which is preliminary data.</text>
</comment>
<protein>
    <submittedName>
        <fullName evidence="1">Uncharacterized protein</fullName>
    </submittedName>
</protein>
<organism evidence="1">
    <name type="scientific">marine sediment metagenome</name>
    <dbReference type="NCBI Taxonomy" id="412755"/>
    <lineage>
        <taxon>unclassified sequences</taxon>
        <taxon>metagenomes</taxon>
        <taxon>ecological metagenomes</taxon>
    </lineage>
</organism>
<evidence type="ECO:0000313" key="1">
    <source>
        <dbReference type="EMBL" id="GAG37341.1"/>
    </source>
</evidence>
<reference evidence="1" key="1">
    <citation type="journal article" date="2014" name="Front. Microbiol.">
        <title>High frequency of phylogenetically diverse reductive dehalogenase-homologous genes in deep subseafloor sedimentary metagenomes.</title>
        <authorList>
            <person name="Kawai M."/>
            <person name="Futagami T."/>
            <person name="Toyoda A."/>
            <person name="Takaki Y."/>
            <person name="Nishi S."/>
            <person name="Hori S."/>
            <person name="Arai W."/>
            <person name="Tsubouchi T."/>
            <person name="Morono Y."/>
            <person name="Uchiyama I."/>
            <person name="Ito T."/>
            <person name="Fujiyama A."/>
            <person name="Inagaki F."/>
            <person name="Takami H."/>
        </authorList>
    </citation>
    <scope>NUCLEOTIDE SEQUENCE</scope>
    <source>
        <strain evidence="1">Expedition CK06-06</strain>
    </source>
</reference>
<accession>X0YKR3</accession>
<proteinExistence type="predicted"/>
<dbReference type="EMBL" id="BARS01047190">
    <property type="protein sequence ID" value="GAG37341.1"/>
    <property type="molecule type" value="Genomic_DNA"/>
</dbReference>
<sequence>MQQHPGEAPVLFHVEDEGAYVDVIAGKGFSVFPSLALKEGLEVLLGEGRVRFRNGV</sequence>
<dbReference type="AlphaFoldDB" id="X0YKR3"/>
<name>X0YKR3_9ZZZZ</name>